<organism evidence="3 4">
    <name type="scientific">Nocardiopsis gilva YIM 90087</name>
    <dbReference type="NCBI Taxonomy" id="1235441"/>
    <lineage>
        <taxon>Bacteria</taxon>
        <taxon>Bacillati</taxon>
        <taxon>Actinomycetota</taxon>
        <taxon>Actinomycetes</taxon>
        <taxon>Streptosporangiales</taxon>
        <taxon>Nocardiopsidaceae</taxon>
        <taxon>Nocardiopsis</taxon>
    </lineage>
</organism>
<feature type="region of interest" description="Disordered" evidence="1">
    <location>
        <begin position="1"/>
        <end position="22"/>
    </location>
</feature>
<evidence type="ECO:0000256" key="1">
    <source>
        <dbReference type="SAM" id="MobiDB-lite"/>
    </source>
</evidence>
<evidence type="ECO:0000313" key="4">
    <source>
        <dbReference type="Proteomes" id="UP000215005"/>
    </source>
</evidence>
<dbReference type="AlphaFoldDB" id="A0A223S354"/>
<dbReference type="Proteomes" id="UP000215005">
    <property type="component" value="Chromosome"/>
</dbReference>
<dbReference type="OrthoDB" id="4301277at2"/>
<proteinExistence type="predicted"/>
<dbReference type="InterPro" id="IPR007278">
    <property type="entry name" value="DUF397"/>
</dbReference>
<evidence type="ECO:0000259" key="2">
    <source>
        <dbReference type="Pfam" id="PF04149"/>
    </source>
</evidence>
<keyword evidence="4" id="KW-1185">Reference proteome</keyword>
<feature type="domain" description="DUF397" evidence="2">
    <location>
        <begin position="9"/>
        <end position="27"/>
    </location>
</feature>
<dbReference type="EMBL" id="CP022753">
    <property type="protein sequence ID" value="ASU82548.1"/>
    <property type="molecule type" value="Genomic_DNA"/>
</dbReference>
<reference evidence="3 4" key="1">
    <citation type="submission" date="2017-08" db="EMBL/GenBank/DDBJ databases">
        <title>The complete genome sequence of Nocardiopsis gilva YIM 90087.</title>
        <authorList>
            <person name="Yin M."/>
            <person name="Tang S."/>
        </authorList>
    </citation>
    <scope>NUCLEOTIDE SEQUENCE [LARGE SCALE GENOMIC DNA]</scope>
    <source>
        <strain evidence="3 4">YIM 90087</strain>
    </source>
</reference>
<sequence>MSSTMTRPLQWTKSSHSGGDTQDCVEVTMNWRKSSYSSAKGEECVEVASHADTGSFIRDSKNPSLAMLGFGSSEWSRFIGRLKRPDRG</sequence>
<name>A0A223S354_9ACTN</name>
<protein>
    <submittedName>
        <fullName evidence="3">DUF397 domain-containing protein</fullName>
    </submittedName>
</protein>
<dbReference type="KEGG" id="ngv:CDO52_06905"/>
<accession>A0A223S354</accession>
<evidence type="ECO:0000313" key="3">
    <source>
        <dbReference type="EMBL" id="ASU82548.1"/>
    </source>
</evidence>
<gene>
    <name evidence="3" type="ORF">CDO52_06905</name>
</gene>
<feature type="domain" description="DUF397" evidence="2">
    <location>
        <begin position="30"/>
        <end position="83"/>
    </location>
</feature>
<dbReference type="Pfam" id="PF04149">
    <property type="entry name" value="DUF397"/>
    <property type="match status" value="2"/>
</dbReference>
<feature type="compositionally biased region" description="Polar residues" evidence="1">
    <location>
        <begin position="1"/>
        <end position="20"/>
    </location>
</feature>
<dbReference type="RefSeq" id="WP_086003448.1">
    <property type="nucleotide sequence ID" value="NZ_CP022753.1"/>
</dbReference>